<evidence type="ECO:0000256" key="2">
    <source>
        <dbReference type="SAM" id="Phobius"/>
    </source>
</evidence>
<feature type="transmembrane region" description="Helical" evidence="2">
    <location>
        <begin position="79"/>
        <end position="99"/>
    </location>
</feature>
<feature type="transmembrane region" description="Helical" evidence="2">
    <location>
        <begin position="111"/>
        <end position="130"/>
    </location>
</feature>
<dbReference type="InterPro" id="IPR027417">
    <property type="entry name" value="P-loop_NTPase"/>
</dbReference>
<keyword evidence="2" id="KW-1133">Transmembrane helix</keyword>
<feature type="region of interest" description="Disordered" evidence="1">
    <location>
        <begin position="1107"/>
        <end position="1126"/>
    </location>
</feature>
<accession>A0A2S9YPW2</accession>
<feature type="transmembrane region" description="Helical" evidence="2">
    <location>
        <begin position="179"/>
        <end position="200"/>
    </location>
</feature>
<evidence type="ECO:0000313" key="5">
    <source>
        <dbReference type="Proteomes" id="UP000238823"/>
    </source>
</evidence>
<name>A0A2S9YPW2_9BACT</name>
<sequence length="1344" mass="147015">MSGVATMLTMLSMSAWMWLGWAPPDIPADIDPDSLDSLDALEDYGFDPGDSLADGIPDSLADAERQLAPMIAEFLDAGAARVVMPLVAIALVLLLAGLIRRRFAAPPDAPSPGPAAAAASLVCVGVYMFGRAVDPLLASLMRRPEWLAESAWAQIGWFEWKLLGRPWAWGALPLAEHPGLAILVHVFVWALAWSLIRFVLDWVWAAGLRWSEPRGGPSRANQLPWYFAWVGSSTTRRADRRFRRWLGPIVCLVIPLHLLAGMRLAENPGVLPAPGAWVTGGLLLWTLAFHLLVAGRPPAADKPAAADDDDPEDEQQTRRMAPLARLHAALEQLRPGVQLEALEHREQVPGRRAEFPVAIAPLVREIFEDLTGEQRPWAHQAELLDHLGELWRMQAAPERGEVPTLEEEHAASVVSQAHGSTPHALVLAAEGSGRTTLTLLAALHVFFDRGATSLVIVRDRDQATRWAKTLERALLGSSARWNVLVCVAGEDLTPALVAGRTPAIVVADLEACEAEVLCDPRTDELFGRLGLIVADDVDGFTGVAEMHLQLCVRRLWALLDRLHRAPYPAALLATAAAGASGMDAWAKHVLAVPMRLFAEDASPSRARVLLRRRDLVDGLGVDIPLNVLAQACDRAQLPWHLRLAGDAERRVRRAGFDLGNLRRHHCDDPRAAAIVIVEGTYPDVRREAARLAHAGVGLDPEAFPPRSPVVLVLAPPGDEEMVLHEEAEDAVHRELVASLPRAVALSEPRVVRQRHFDRAIGREQDLRALRDRFGGRFVDDTVAGLGDALRLREVLHIDPATDDVVPQTLLRAVKEGALGQPIDARCVSDRSSRAEVVDAGTSEVLLTIDAAIARAVYPPGRIFLHPRGRFMIIDDQAQGPGARELRAEQIGGRERTTNDRSVTVELESATAEGRPQWTDRQFGGRTLPVWLTHAQITESLHGVRRFAPGPVLVDQRIYERPLEVRYGTEVCLIDTSVDTSVDTSQPQPVQSPTDDALIPLAAALRMIIPGYLRAAVELVDVDLVDIDGRRALCIFDRTAGGSGFARHVCERGLRDLLELARLALERCVGPEFARMRHIHDRAPRSDLSRWRVGEALAWLDAVLDAPPPRHTDEAEPELGGPRVEFTPGEGVGDLGRLWISRTGRTDDLVWTRHSWWSPIPIAGHPRGKLNFDVAVERPAIAAARRRAIAVAGQLVLRSERLDHGSSEAHEHMLEADRGDLEPIRSTLARLCGDALVETVLALVAAIPISPRPMTVADRGPLAVLARRRADLDAKLLLACALLPSSTSASIVTGPEDQAWIRVDHGHREGDPASVKTWALDGPRPVLVDEEPARRATMVLDLREE</sequence>
<keyword evidence="3" id="KW-0732">Signal</keyword>
<dbReference type="Gene3D" id="3.40.50.300">
    <property type="entry name" value="P-loop containing nucleotide triphosphate hydrolases"/>
    <property type="match status" value="1"/>
</dbReference>
<dbReference type="Proteomes" id="UP000238823">
    <property type="component" value="Unassembled WGS sequence"/>
</dbReference>
<evidence type="ECO:0000313" key="4">
    <source>
        <dbReference type="EMBL" id="PRQ07127.1"/>
    </source>
</evidence>
<comment type="caution">
    <text evidence="4">The sequence shown here is derived from an EMBL/GenBank/DDBJ whole genome shotgun (WGS) entry which is preliminary data.</text>
</comment>
<dbReference type="SUPFAM" id="SSF52540">
    <property type="entry name" value="P-loop containing nucleoside triphosphate hydrolases"/>
    <property type="match status" value="1"/>
</dbReference>
<gene>
    <name evidence="4" type="ORF">ENSA7_31420</name>
</gene>
<reference evidence="4 5" key="1">
    <citation type="submission" date="2018-03" db="EMBL/GenBank/DDBJ databases">
        <title>Draft Genome Sequences of the Obligatory Marine Myxobacteria Enhygromyxa salina SWB007.</title>
        <authorList>
            <person name="Poehlein A."/>
            <person name="Moghaddam J.A."/>
            <person name="Harms H."/>
            <person name="Alanjari M."/>
            <person name="Koenig G.M."/>
            <person name="Daniel R."/>
            <person name="Schaeberle T.F."/>
        </authorList>
    </citation>
    <scope>NUCLEOTIDE SEQUENCE [LARGE SCALE GENOMIC DNA]</scope>
    <source>
        <strain evidence="4 5">SWB007</strain>
    </source>
</reference>
<feature type="chain" id="PRO_5015578762" evidence="3">
    <location>
        <begin position="18"/>
        <end position="1344"/>
    </location>
</feature>
<protein>
    <submittedName>
        <fullName evidence="4">Uncharacterized protein</fullName>
    </submittedName>
</protein>
<keyword evidence="2" id="KW-0472">Membrane</keyword>
<feature type="transmembrane region" description="Helical" evidence="2">
    <location>
        <begin position="245"/>
        <end position="264"/>
    </location>
</feature>
<proteinExistence type="predicted"/>
<organism evidence="4 5">
    <name type="scientific">Enhygromyxa salina</name>
    <dbReference type="NCBI Taxonomy" id="215803"/>
    <lineage>
        <taxon>Bacteria</taxon>
        <taxon>Pseudomonadati</taxon>
        <taxon>Myxococcota</taxon>
        <taxon>Polyangia</taxon>
        <taxon>Nannocystales</taxon>
        <taxon>Nannocystaceae</taxon>
        <taxon>Enhygromyxa</taxon>
    </lineage>
</organism>
<evidence type="ECO:0000256" key="1">
    <source>
        <dbReference type="SAM" id="MobiDB-lite"/>
    </source>
</evidence>
<feature type="signal peptide" evidence="3">
    <location>
        <begin position="1"/>
        <end position="17"/>
    </location>
</feature>
<evidence type="ECO:0000256" key="3">
    <source>
        <dbReference type="SAM" id="SignalP"/>
    </source>
</evidence>
<dbReference type="EMBL" id="PVNL01000058">
    <property type="protein sequence ID" value="PRQ07127.1"/>
    <property type="molecule type" value="Genomic_DNA"/>
</dbReference>
<keyword evidence="2" id="KW-0812">Transmembrane</keyword>